<gene>
    <name evidence="1" type="ORF">C942_04123</name>
</gene>
<sequence>MKVICSIAAFNSGNESSHYSSLHCNERLAGFFAYQSCDAALRNISLGCHANVFGSKL</sequence>
<name>L8J657_9GAMM</name>
<dbReference type="AlphaFoldDB" id="L8J657"/>
<reference evidence="1 2" key="1">
    <citation type="submission" date="2012-12" db="EMBL/GenBank/DDBJ databases">
        <title>Genome Assembly of Photobacterium sp. AK15.</title>
        <authorList>
            <person name="Khatri I."/>
            <person name="Vaidya B."/>
            <person name="Srinivas T.N.R."/>
            <person name="Subramanian S."/>
            <person name="Pinnaka A."/>
        </authorList>
    </citation>
    <scope>NUCLEOTIDE SEQUENCE [LARGE SCALE GENOMIC DNA]</scope>
    <source>
        <strain evidence="1 2">AK15</strain>
    </source>
</reference>
<dbReference type="PATRIC" id="fig|1056511.3.peg.4935"/>
<organism evidence="1 2">
    <name type="scientific">Photobacterium marinum</name>
    <dbReference type="NCBI Taxonomy" id="1056511"/>
    <lineage>
        <taxon>Bacteria</taxon>
        <taxon>Pseudomonadati</taxon>
        <taxon>Pseudomonadota</taxon>
        <taxon>Gammaproteobacteria</taxon>
        <taxon>Vibrionales</taxon>
        <taxon>Vibrionaceae</taxon>
        <taxon>Photobacterium</taxon>
    </lineage>
</organism>
<dbReference type="EMBL" id="AMZO01000057">
    <property type="protein sequence ID" value="ELR63109.1"/>
    <property type="molecule type" value="Genomic_DNA"/>
</dbReference>
<dbReference type="Proteomes" id="UP000011134">
    <property type="component" value="Unassembled WGS sequence"/>
</dbReference>
<proteinExistence type="predicted"/>
<accession>L8J657</accession>
<protein>
    <submittedName>
        <fullName evidence="1">Uncharacterized protein</fullName>
    </submittedName>
</protein>
<evidence type="ECO:0000313" key="2">
    <source>
        <dbReference type="Proteomes" id="UP000011134"/>
    </source>
</evidence>
<keyword evidence="2" id="KW-1185">Reference proteome</keyword>
<comment type="caution">
    <text evidence="1">The sequence shown here is derived from an EMBL/GenBank/DDBJ whole genome shotgun (WGS) entry which is preliminary data.</text>
</comment>
<evidence type="ECO:0000313" key="1">
    <source>
        <dbReference type="EMBL" id="ELR63109.1"/>
    </source>
</evidence>